<keyword evidence="2" id="KW-1133">Transmembrane helix</keyword>
<feature type="domain" description="SAP" evidence="3">
    <location>
        <begin position="29"/>
        <end position="63"/>
    </location>
</feature>
<dbReference type="PROSITE" id="PS50800">
    <property type="entry name" value="SAP"/>
    <property type="match status" value="1"/>
</dbReference>
<accession>A0A9P3G279</accession>
<dbReference type="SUPFAM" id="SSF68906">
    <property type="entry name" value="SAP domain"/>
    <property type="match status" value="1"/>
</dbReference>
<evidence type="ECO:0000256" key="1">
    <source>
        <dbReference type="SAM" id="MobiDB-lite"/>
    </source>
</evidence>
<dbReference type="Gene3D" id="1.10.720.30">
    <property type="entry name" value="SAP domain"/>
    <property type="match status" value="1"/>
</dbReference>
<dbReference type="OrthoDB" id="445357at2759"/>
<feature type="region of interest" description="Disordered" evidence="1">
    <location>
        <begin position="64"/>
        <end position="99"/>
    </location>
</feature>
<dbReference type="InterPro" id="IPR036361">
    <property type="entry name" value="SAP_dom_sf"/>
</dbReference>
<feature type="transmembrane region" description="Helical" evidence="2">
    <location>
        <begin position="246"/>
        <end position="265"/>
    </location>
</feature>
<reference evidence="4 5" key="1">
    <citation type="submission" date="2021-08" db="EMBL/GenBank/DDBJ databases">
        <title>Draft Genome Sequence of Phanerochaete sordida strain YK-624.</title>
        <authorList>
            <person name="Mori T."/>
            <person name="Dohra H."/>
            <person name="Suzuki T."/>
            <person name="Kawagishi H."/>
            <person name="Hirai H."/>
        </authorList>
    </citation>
    <scope>NUCLEOTIDE SEQUENCE [LARGE SCALE GENOMIC DNA]</scope>
    <source>
        <strain evidence="4 5">YK-624</strain>
    </source>
</reference>
<name>A0A9P3G279_9APHY</name>
<sequence>MLRQAFNTNLRHVAQRRTFVSTVLLTRDWSTETHSALKREAKKRGLLQTGSKATLITRLQEYDREQSIQSPTPVPKHQQVRHASTTEAASAPSGSQAPPVSYPKEFLNVKIPSAYHPVPERPVAVPFVPDLWDSSKIKAESAPPEVEQPSNPKVLAVAGTETLIGGGPSHNLYPDTPAPSTSAQPAQKKGGFIGLINDLFPETANIALPGKQLPQELLEGIAETTQTSGSHEHHHSRTLDKDERNGVLALLGLLGGSWVLAGLFAPKSAYGKEHDDKSVSEKTAETL</sequence>
<keyword evidence="2" id="KW-0472">Membrane</keyword>
<keyword evidence="2" id="KW-0812">Transmembrane</keyword>
<protein>
    <submittedName>
        <fullName evidence="4">SAP domain-containing protein</fullName>
    </submittedName>
</protein>
<evidence type="ECO:0000313" key="5">
    <source>
        <dbReference type="Proteomes" id="UP000703269"/>
    </source>
</evidence>
<dbReference type="Pfam" id="PF02037">
    <property type="entry name" value="SAP"/>
    <property type="match status" value="1"/>
</dbReference>
<dbReference type="EMBL" id="BPQB01000005">
    <property type="protein sequence ID" value="GJE86918.1"/>
    <property type="molecule type" value="Genomic_DNA"/>
</dbReference>
<dbReference type="Proteomes" id="UP000703269">
    <property type="component" value="Unassembled WGS sequence"/>
</dbReference>
<comment type="caution">
    <text evidence="4">The sequence shown here is derived from an EMBL/GenBank/DDBJ whole genome shotgun (WGS) entry which is preliminary data.</text>
</comment>
<evidence type="ECO:0000313" key="4">
    <source>
        <dbReference type="EMBL" id="GJE86918.1"/>
    </source>
</evidence>
<evidence type="ECO:0000259" key="3">
    <source>
        <dbReference type="PROSITE" id="PS50800"/>
    </source>
</evidence>
<proteinExistence type="predicted"/>
<dbReference type="InterPro" id="IPR003034">
    <property type="entry name" value="SAP_dom"/>
</dbReference>
<evidence type="ECO:0000256" key="2">
    <source>
        <dbReference type="SAM" id="Phobius"/>
    </source>
</evidence>
<feature type="compositionally biased region" description="Low complexity" evidence="1">
    <location>
        <begin position="88"/>
        <end position="99"/>
    </location>
</feature>
<organism evidence="4 5">
    <name type="scientific">Phanerochaete sordida</name>
    <dbReference type="NCBI Taxonomy" id="48140"/>
    <lineage>
        <taxon>Eukaryota</taxon>
        <taxon>Fungi</taxon>
        <taxon>Dikarya</taxon>
        <taxon>Basidiomycota</taxon>
        <taxon>Agaricomycotina</taxon>
        <taxon>Agaricomycetes</taxon>
        <taxon>Polyporales</taxon>
        <taxon>Phanerochaetaceae</taxon>
        <taxon>Phanerochaete</taxon>
    </lineage>
</organism>
<gene>
    <name evidence="4" type="ORF">PsYK624_030010</name>
</gene>
<dbReference type="AlphaFoldDB" id="A0A9P3G279"/>
<keyword evidence="5" id="KW-1185">Reference proteome</keyword>